<dbReference type="EMBL" id="JBHTKR010000006">
    <property type="protein sequence ID" value="MFD1196036.1"/>
    <property type="molecule type" value="Genomic_DNA"/>
</dbReference>
<dbReference type="Proteomes" id="UP001597151">
    <property type="component" value="Unassembled WGS sequence"/>
</dbReference>
<evidence type="ECO:0000313" key="2">
    <source>
        <dbReference type="Proteomes" id="UP001597151"/>
    </source>
</evidence>
<keyword evidence="2" id="KW-1185">Reference proteome</keyword>
<organism evidence="1 2">
    <name type="scientific">Seohaeicola saemankumensis</name>
    <dbReference type="NCBI Taxonomy" id="481181"/>
    <lineage>
        <taxon>Bacteria</taxon>
        <taxon>Pseudomonadati</taxon>
        <taxon>Pseudomonadota</taxon>
        <taxon>Alphaproteobacteria</taxon>
        <taxon>Rhodobacterales</taxon>
        <taxon>Roseobacteraceae</taxon>
        <taxon>Seohaeicola</taxon>
    </lineage>
</organism>
<proteinExistence type="predicted"/>
<accession>A0ABW3THP5</accession>
<comment type="caution">
    <text evidence="1">The sequence shown here is derived from an EMBL/GenBank/DDBJ whole genome shotgun (WGS) entry which is preliminary data.</text>
</comment>
<gene>
    <name evidence="1" type="ORF">ACFQ3C_15285</name>
</gene>
<name>A0ABW3THP5_9RHOB</name>
<reference evidence="2" key="1">
    <citation type="journal article" date="2019" name="Int. J. Syst. Evol. Microbiol.">
        <title>The Global Catalogue of Microorganisms (GCM) 10K type strain sequencing project: providing services to taxonomists for standard genome sequencing and annotation.</title>
        <authorList>
            <consortium name="The Broad Institute Genomics Platform"/>
            <consortium name="The Broad Institute Genome Sequencing Center for Infectious Disease"/>
            <person name="Wu L."/>
            <person name="Ma J."/>
        </authorList>
    </citation>
    <scope>NUCLEOTIDE SEQUENCE [LARGE SCALE GENOMIC DNA]</scope>
    <source>
        <strain evidence="2">CCUG 55328</strain>
    </source>
</reference>
<sequence>MPDVDAKTDAVKSAIEMASIPVSSASGPTMKTRREQMNVAFGGA</sequence>
<evidence type="ECO:0000313" key="1">
    <source>
        <dbReference type="EMBL" id="MFD1196036.1"/>
    </source>
</evidence>
<dbReference type="RefSeq" id="WP_380793576.1">
    <property type="nucleotide sequence ID" value="NZ_JBHTKR010000006.1"/>
</dbReference>
<protein>
    <submittedName>
        <fullName evidence="1">Uncharacterized protein</fullName>
    </submittedName>
</protein>